<dbReference type="SUPFAM" id="SSF89360">
    <property type="entry name" value="HesB-like domain"/>
    <property type="match status" value="1"/>
</dbReference>
<dbReference type="KEGG" id="bmeg:BG04_1326"/>
<dbReference type="RefSeq" id="WP_013084949.1">
    <property type="nucleotide sequence ID" value="NZ_BCVB01000001.1"/>
</dbReference>
<organism evidence="2 3">
    <name type="scientific">Priestia megaterium (strain ATCC 14581 / DSM 32 / CCUG 1817 / JCM 2506 / NBRC 15308 / NCIMB 9376 / NCTC 10342 / NRRL B-14308 / VKM B-512 / Ford 19)</name>
    <name type="common">Bacillus megaterium</name>
    <dbReference type="NCBI Taxonomy" id="1348623"/>
    <lineage>
        <taxon>Bacteria</taxon>
        <taxon>Bacillati</taxon>
        <taxon>Bacillota</taxon>
        <taxon>Bacilli</taxon>
        <taxon>Bacillales</taxon>
        <taxon>Bacillaceae</taxon>
        <taxon>Priestia</taxon>
    </lineage>
</organism>
<feature type="domain" description="Core" evidence="1">
    <location>
        <begin position="1"/>
        <end position="105"/>
    </location>
</feature>
<dbReference type="AlphaFoldDB" id="A0A0B6AK32"/>
<evidence type="ECO:0000259" key="1">
    <source>
        <dbReference type="Pfam" id="PF01521"/>
    </source>
</evidence>
<accession>A0A0B6AK32</accession>
<name>A0A0B6AK32_PRIM2</name>
<dbReference type="Pfam" id="PF01521">
    <property type="entry name" value="Fe-S_biosyn"/>
    <property type="match status" value="1"/>
</dbReference>
<gene>
    <name evidence="2" type="ORF">BG04_1326</name>
</gene>
<dbReference type="Gene3D" id="2.60.300.12">
    <property type="entry name" value="HesB-like domain"/>
    <property type="match status" value="1"/>
</dbReference>
<reference evidence="2 3" key="1">
    <citation type="journal article" date="2015" name="Genome Announc.">
        <title>Complete genome sequences for 35 biothreat assay-relevant bacillus species.</title>
        <authorList>
            <person name="Johnson S.L."/>
            <person name="Daligault H.E."/>
            <person name="Davenport K.W."/>
            <person name="Jaissle J."/>
            <person name="Frey K.G."/>
            <person name="Ladner J.T."/>
            <person name="Broomall S.M."/>
            <person name="Bishop-Lilly K.A."/>
            <person name="Bruce D.C."/>
            <person name="Gibbons H.S."/>
            <person name="Coyne S.R."/>
            <person name="Lo C.C."/>
            <person name="Meincke L."/>
            <person name="Munk A.C."/>
            <person name="Koroleva G.I."/>
            <person name="Rosenzweig C.N."/>
            <person name="Palacios G.F."/>
            <person name="Redden C.L."/>
            <person name="Minogue T.D."/>
            <person name="Chain P.S."/>
        </authorList>
    </citation>
    <scope>NUCLEOTIDE SEQUENCE [LARGE SCALE GENOMIC DNA]</scope>
    <source>
        <strain evidence="3">ATCC 14581 / DSM 32 / JCM 2506 / NBRC 15308 / NCIMB 9376 / NCTC 10342 / NRRL B-14308 / VKM B-512</strain>
    </source>
</reference>
<dbReference type="GeneID" id="93644803"/>
<dbReference type="InterPro" id="IPR035903">
    <property type="entry name" value="HesB-like_dom_sf"/>
</dbReference>
<proteinExistence type="predicted"/>
<evidence type="ECO:0000313" key="2">
    <source>
        <dbReference type="EMBL" id="AJI20174.1"/>
    </source>
</evidence>
<dbReference type="PATRIC" id="fig|592022.4.peg.4394"/>
<sequence length="112" mass="12719">MNITFTDKAIAKVQEKYGKDSSLYLKLKYDTDGCGCVVSGVTTLWIVDEKESDDVIIETNFVPVLVEKTKQVFLDDNMTIDYNESAYAFMLKCPSQILNPRMSFIDKTKEAL</sequence>
<dbReference type="InterPro" id="IPR000361">
    <property type="entry name" value="ATAP_core_dom"/>
</dbReference>
<dbReference type="Proteomes" id="UP000031829">
    <property type="component" value="Chromosome"/>
</dbReference>
<dbReference type="EMBL" id="CP009920">
    <property type="protein sequence ID" value="AJI20174.1"/>
    <property type="molecule type" value="Genomic_DNA"/>
</dbReference>
<protein>
    <submittedName>
        <fullName evidence="2">Iron-sulfur cluster biosynthesis family protein</fullName>
    </submittedName>
</protein>
<evidence type="ECO:0000313" key="3">
    <source>
        <dbReference type="Proteomes" id="UP000031829"/>
    </source>
</evidence>
<dbReference type="HOGENOM" id="CLU_159138_1_0_9"/>